<accession>A0ABM8B1Q9</accession>
<dbReference type="Pfam" id="PF10080">
    <property type="entry name" value="FtrD-like"/>
    <property type="match status" value="1"/>
</dbReference>
<sequence length="149" mass="16323">MKIVKYIAVLVMLFVMAWAVESKAFFGFGKYKSVAAENGVVTIPVADVSDGEAHYFSFDQGKEVKFFLLKSSDGVIRAAFDACDVCYLEKKGYSQDGEFMVCNNCGMRFHSSRINEVQGGCNPSPLTRTYDADNVTIQASDIAAGSGYF</sequence>
<dbReference type="InterPro" id="IPR018758">
    <property type="entry name" value="FtrD-like"/>
</dbReference>
<protein>
    <submittedName>
        <fullName evidence="2">Membrane protein</fullName>
    </submittedName>
</protein>
<name>A0ABM8B1Q9_9BACT</name>
<gene>
    <name evidence="2" type="ORF">SYK_20470</name>
</gene>
<proteinExistence type="predicted"/>
<feature type="domain" description="Membrane iron-sulfur containing protein FtrD-like" evidence="1">
    <location>
        <begin position="48"/>
        <end position="149"/>
    </location>
</feature>
<evidence type="ECO:0000259" key="1">
    <source>
        <dbReference type="Pfam" id="PF10080"/>
    </source>
</evidence>
<dbReference type="Proteomes" id="UP001317742">
    <property type="component" value="Chromosome"/>
</dbReference>
<keyword evidence="3" id="KW-1185">Reference proteome</keyword>
<reference evidence="2 3" key="1">
    <citation type="submission" date="2022-08" db="EMBL/GenBank/DDBJ databases">
        <title>Genome Sequence of the sulphate-reducing bacterium, Pseudodesulfovibrio sp. SYK.</title>
        <authorList>
            <person name="Kondo R."/>
            <person name="Kataoka T."/>
        </authorList>
    </citation>
    <scope>NUCLEOTIDE SEQUENCE [LARGE SCALE GENOMIC DNA]</scope>
    <source>
        <strain evidence="2 3">SYK</strain>
    </source>
</reference>
<evidence type="ECO:0000313" key="2">
    <source>
        <dbReference type="EMBL" id="BDQ37687.1"/>
    </source>
</evidence>
<dbReference type="EMBL" id="AP026709">
    <property type="protein sequence ID" value="BDQ37687.1"/>
    <property type="molecule type" value="Genomic_DNA"/>
</dbReference>
<dbReference type="RefSeq" id="WP_281760205.1">
    <property type="nucleotide sequence ID" value="NZ_AP026709.1"/>
</dbReference>
<organism evidence="2 3">
    <name type="scientific">Pseudodesulfovibrio nedwellii</name>
    <dbReference type="NCBI Taxonomy" id="2973072"/>
    <lineage>
        <taxon>Bacteria</taxon>
        <taxon>Pseudomonadati</taxon>
        <taxon>Thermodesulfobacteriota</taxon>
        <taxon>Desulfovibrionia</taxon>
        <taxon>Desulfovibrionales</taxon>
        <taxon>Desulfovibrionaceae</taxon>
    </lineage>
</organism>
<evidence type="ECO:0000313" key="3">
    <source>
        <dbReference type="Proteomes" id="UP001317742"/>
    </source>
</evidence>